<dbReference type="AlphaFoldDB" id="A0A4R1B803"/>
<evidence type="ECO:0000256" key="5">
    <source>
        <dbReference type="SAM" id="Coils"/>
    </source>
</evidence>
<keyword evidence="2 6" id="KW-0812">Transmembrane</keyword>
<evidence type="ECO:0000256" key="2">
    <source>
        <dbReference type="ARBA" id="ARBA00022692"/>
    </source>
</evidence>
<keyword evidence="5" id="KW-0175">Coiled coil</keyword>
<feature type="transmembrane region" description="Helical" evidence="6">
    <location>
        <begin position="39"/>
        <end position="59"/>
    </location>
</feature>
<comment type="subcellular location">
    <subcellularLocation>
        <location evidence="1">Membrane</location>
    </subcellularLocation>
</comment>
<feature type="domain" description="HemY N-terminal" evidence="7">
    <location>
        <begin position="26"/>
        <end position="131"/>
    </location>
</feature>
<sequence>MRPVLWLLGLFALAVALTLAARFDEGYVIIVMPPWRMEMSFVMAALSMLGLFVALYAVAKLLHMALSLPADVRAWHHRRRSDKADDELTRATAAYLSGQPAHARKLAASAFKREGDQLAALVAAHAALAEGDALTAHLYVDELKTDAGELTAARQAAEARLAEAETAAELPPPAA</sequence>
<keyword evidence="9" id="KW-1185">Reference proteome</keyword>
<evidence type="ECO:0000256" key="1">
    <source>
        <dbReference type="ARBA" id="ARBA00004370"/>
    </source>
</evidence>
<dbReference type="RefSeq" id="WP_131448388.1">
    <property type="nucleotide sequence ID" value="NZ_SJZB01000046.1"/>
</dbReference>
<keyword evidence="3 6" id="KW-1133">Transmembrane helix</keyword>
<gene>
    <name evidence="8" type="ORF">EZJ19_13365</name>
</gene>
<feature type="coiled-coil region" evidence="5">
    <location>
        <begin position="140"/>
        <end position="167"/>
    </location>
</feature>
<protein>
    <submittedName>
        <fullName evidence="8">Heme biosynthesis protein HemY</fullName>
    </submittedName>
</protein>
<dbReference type="InterPro" id="IPR010817">
    <property type="entry name" value="HemY_N"/>
</dbReference>
<evidence type="ECO:0000259" key="7">
    <source>
        <dbReference type="Pfam" id="PF07219"/>
    </source>
</evidence>
<dbReference type="EMBL" id="SJZB01000046">
    <property type="protein sequence ID" value="TCJ11949.1"/>
    <property type="molecule type" value="Genomic_DNA"/>
</dbReference>
<keyword evidence="4 6" id="KW-0472">Membrane</keyword>
<evidence type="ECO:0000256" key="3">
    <source>
        <dbReference type="ARBA" id="ARBA00022989"/>
    </source>
</evidence>
<evidence type="ECO:0000313" key="9">
    <source>
        <dbReference type="Proteomes" id="UP000295443"/>
    </source>
</evidence>
<evidence type="ECO:0000313" key="8">
    <source>
        <dbReference type="EMBL" id="TCJ11949.1"/>
    </source>
</evidence>
<accession>A0A4R1B803</accession>
<organism evidence="8 9">
    <name type="scientific">Parasulfuritortus cantonensis</name>
    <dbReference type="NCBI Taxonomy" id="2528202"/>
    <lineage>
        <taxon>Bacteria</taxon>
        <taxon>Pseudomonadati</taxon>
        <taxon>Pseudomonadota</taxon>
        <taxon>Betaproteobacteria</taxon>
        <taxon>Nitrosomonadales</taxon>
        <taxon>Thiobacillaceae</taxon>
        <taxon>Parasulfuritortus</taxon>
    </lineage>
</organism>
<proteinExistence type="predicted"/>
<name>A0A4R1B803_9PROT</name>
<comment type="caution">
    <text evidence="8">The sequence shown here is derived from an EMBL/GenBank/DDBJ whole genome shotgun (WGS) entry which is preliminary data.</text>
</comment>
<dbReference type="GO" id="GO:0016020">
    <property type="term" value="C:membrane"/>
    <property type="evidence" value="ECO:0007669"/>
    <property type="project" value="UniProtKB-SubCell"/>
</dbReference>
<evidence type="ECO:0000256" key="6">
    <source>
        <dbReference type="SAM" id="Phobius"/>
    </source>
</evidence>
<dbReference type="Pfam" id="PF07219">
    <property type="entry name" value="HemY_N"/>
    <property type="match status" value="1"/>
</dbReference>
<dbReference type="OrthoDB" id="7053339at2"/>
<reference evidence="8 9" key="1">
    <citation type="submission" date="2019-03" db="EMBL/GenBank/DDBJ databases">
        <title>Genome sequence of Thiobacillaceae bacterium LSR1, a sulfur-oxidizing bacterium isolated from freshwater sediment.</title>
        <authorList>
            <person name="Li S."/>
        </authorList>
    </citation>
    <scope>NUCLEOTIDE SEQUENCE [LARGE SCALE GENOMIC DNA]</scope>
    <source>
        <strain evidence="8 9">LSR1</strain>
    </source>
</reference>
<evidence type="ECO:0000256" key="4">
    <source>
        <dbReference type="ARBA" id="ARBA00023136"/>
    </source>
</evidence>
<dbReference type="Proteomes" id="UP000295443">
    <property type="component" value="Unassembled WGS sequence"/>
</dbReference>